<dbReference type="Gene3D" id="1.10.150.130">
    <property type="match status" value="1"/>
</dbReference>
<dbReference type="InterPro" id="IPR002104">
    <property type="entry name" value="Integrase_catalytic"/>
</dbReference>
<dbReference type="PROSITE" id="PS51898">
    <property type="entry name" value="TYR_RECOMBINASE"/>
    <property type="match status" value="1"/>
</dbReference>
<organism evidence="5 6">
    <name type="scientific">Nocardiopsis terrae</name>
    <dbReference type="NCBI Taxonomy" id="372655"/>
    <lineage>
        <taxon>Bacteria</taxon>
        <taxon>Bacillati</taxon>
        <taxon>Actinomycetota</taxon>
        <taxon>Actinomycetes</taxon>
        <taxon>Streptosporangiales</taxon>
        <taxon>Nocardiopsidaceae</taxon>
        <taxon>Nocardiopsis</taxon>
    </lineage>
</organism>
<keyword evidence="6" id="KW-1185">Reference proteome</keyword>
<dbReference type="CDD" id="cd01189">
    <property type="entry name" value="INT_ICEBs1_C_like"/>
    <property type="match status" value="1"/>
</dbReference>
<evidence type="ECO:0000313" key="6">
    <source>
        <dbReference type="Proteomes" id="UP000598217"/>
    </source>
</evidence>
<dbReference type="InterPro" id="IPR011010">
    <property type="entry name" value="DNA_brk_join_enz"/>
</dbReference>
<dbReference type="InterPro" id="IPR010998">
    <property type="entry name" value="Integrase_recombinase_N"/>
</dbReference>
<reference evidence="5 6" key="1">
    <citation type="submission" date="2020-10" db="EMBL/GenBank/DDBJ databases">
        <title>Sequencing the genomes of 1000 actinobacteria strains.</title>
        <authorList>
            <person name="Klenk H.-P."/>
        </authorList>
    </citation>
    <scope>NUCLEOTIDE SEQUENCE [LARGE SCALE GENOMIC DNA]</scope>
    <source>
        <strain evidence="5 6">DSM 45157</strain>
    </source>
</reference>
<evidence type="ECO:0000256" key="1">
    <source>
        <dbReference type="ARBA" id="ARBA00023125"/>
    </source>
</evidence>
<keyword evidence="1" id="KW-0238">DNA-binding</keyword>
<gene>
    <name evidence="5" type="ORF">H4W79_001188</name>
</gene>
<dbReference type="PANTHER" id="PTHR30349">
    <property type="entry name" value="PHAGE INTEGRASE-RELATED"/>
    <property type="match status" value="1"/>
</dbReference>
<proteinExistence type="predicted"/>
<dbReference type="Proteomes" id="UP000598217">
    <property type="component" value="Unassembled WGS sequence"/>
</dbReference>
<dbReference type="InterPro" id="IPR013762">
    <property type="entry name" value="Integrase-like_cat_sf"/>
</dbReference>
<dbReference type="PANTHER" id="PTHR30349:SF91">
    <property type="entry name" value="INTA PROTEIN"/>
    <property type="match status" value="1"/>
</dbReference>
<evidence type="ECO:0000256" key="2">
    <source>
        <dbReference type="ARBA" id="ARBA00023172"/>
    </source>
</evidence>
<evidence type="ECO:0000313" key="5">
    <source>
        <dbReference type="EMBL" id="MBE1456974.1"/>
    </source>
</evidence>
<dbReference type="Pfam" id="PF00589">
    <property type="entry name" value="Phage_integrase"/>
    <property type="match status" value="1"/>
</dbReference>
<dbReference type="Gene3D" id="1.10.443.10">
    <property type="entry name" value="Intergrase catalytic core"/>
    <property type="match status" value="1"/>
</dbReference>
<sequence length="356" mass="39026">MSYQEHIDRYLVPHLGEAVLEELTPARVQRAFEGIAGHITPRGQRVAAATVQRVRATLRAALNTAVREWLLGSNPANGLRLAGGQSARPMVWTEQAVADWRNSGVRPAVAVWTVEQTRAFLDHVSGDRLYALFHLVVMTGLRRGEVVGLRWEDVDLERGTVRVVRQLQAHRGAGLVEVAPKSAASRRTLMVDHTTVGVLRRHRWRQQQEAQEHGRVWDRGGYVFTAVGGGVLAPERLSRLFRKLNTASGLPPVRLHDLRHGAATLALAAGVDLKVVQAMLGHASIVLTADTYASVLPQVAREAAERTASLVLRDAGRVRRQVWGRAGRRGSVLVPPGSHHGPTTGTARLSHAQMRL</sequence>
<comment type="caution">
    <text evidence="5">The sequence shown here is derived from an EMBL/GenBank/DDBJ whole genome shotgun (WGS) entry which is preliminary data.</text>
</comment>
<dbReference type="SUPFAM" id="SSF56349">
    <property type="entry name" value="DNA breaking-rejoining enzymes"/>
    <property type="match status" value="1"/>
</dbReference>
<feature type="domain" description="Tyr recombinase" evidence="4">
    <location>
        <begin position="107"/>
        <end position="305"/>
    </location>
</feature>
<feature type="region of interest" description="Disordered" evidence="3">
    <location>
        <begin position="329"/>
        <end position="356"/>
    </location>
</feature>
<keyword evidence="2" id="KW-0233">DNA recombination</keyword>
<dbReference type="EMBL" id="JADBDY010000001">
    <property type="protein sequence ID" value="MBE1456974.1"/>
    <property type="molecule type" value="Genomic_DNA"/>
</dbReference>
<dbReference type="InterPro" id="IPR050090">
    <property type="entry name" value="Tyrosine_recombinase_XerCD"/>
</dbReference>
<accession>A0ABR9HD90</accession>
<name>A0ABR9HD90_9ACTN</name>
<protein>
    <submittedName>
        <fullName evidence="5">Integrase</fullName>
    </submittedName>
</protein>
<evidence type="ECO:0000256" key="3">
    <source>
        <dbReference type="SAM" id="MobiDB-lite"/>
    </source>
</evidence>
<evidence type="ECO:0000259" key="4">
    <source>
        <dbReference type="PROSITE" id="PS51898"/>
    </source>
</evidence>